<protein>
    <recommendedName>
        <fullName evidence="3">Glycosyltransferase</fullName>
    </recommendedName>
</protein>
<dbReference type="AlphaFoldDB" id="A0A6C0IUA2"/>
<keyword evidence="1" id="KW-0808">Transferase</keyword>
<reference evidence="2" key="1">
    <citation type="journal article" date="2020" name="Nature">
        <title>Giant virus diversity and host interactions through global metagenomics.</title>
        <authorList>
            <person name="Schulz F."/>
            <person name="Roux S."/>
            <person name="Paez-Espino D."/>
            <person name="Jungbluth S."/>
            <person name="Walsh D.A."/>
            <person name="Denef V.J."/>
            <person name="McMahon K.D."/>
            <person name="Konstantinidis K.T."/>
            <person name="Eloe-Fadrosh E.A."/>
            <person name="Kyrpides N.C."/>
            <person name="Woyke T."/>
        </authorList>
    </citation>
    <scope>NUCLEOTIDE SEQUENCE</scope>
    <source>
        <strain evidence="2">GVMAG-M-3300024301-20</strain>
    </source>
</reference>
<evidence type="ECO:0000256" key="1">
    <source>
        <dbReference type="ARBA" id="ARBA00022679"/>
    </source>
</evidence>
<dbReference type="InterPro" id="IPR007577">
    <property type="entry name" value="GlycoTrfase_DXD_sugar-bd_CS"/>
</dbReference>
<organism evidence="2">
    <name type="scientific">viral metagenome</name>
    <dbReference type="NCBI Taxonomy" id="1070528"/>
    <lineage>
        <taxon>unclassified sequences</taxon>
        <taxon>metagenomes</taxon>
        <taxon>organismal metagenomes</taxon>
    </lineage>
</organism>
<name>A0A6C0IUA2_9ZZZZ</name>
<dbReference type="Pfam" id="PF04488">
    <property type="entry name" value="Gly_transf_sug"/>
    <property type="match status" value="1"/>
</dbReference>
<sequence length="253" mass="29929">MIFRRTKFSDSEENMVENMVENVNVIPLNIFQTWHTKVLPPLMLNAILNIKHTNPNFCHYLFDLNESREFIQTNFDKNVLNAYDKLIPLAYKADLWRYCALYIHGGIYLDVKYIPINGFKMSNLLTKEYWVLDLDKNGIYNALLVCKPGNEILLKVINNIVVNVENKFYGLNCLEPTGPKLLWKYFKSRETSFDLKHVLKPNLRANEDRSRLITFHGRPILECYPGYFKERKVGGERLMPHYGDLWRQKKIYL</sequence>
<dbReference type="GO" id="GO:0000030">
    <property type="term" value="F:mannosyltransferase activity"/>
    <property type="evidence" value="ECO:0007669"/>
    <property type="project" value="TreeGrafter"/>
</dbReference>
<evidence type="ECO:0008006" key="3">
    <source>
        <dbReference type="Google" id="ProtNLM"/>
    </source>
</evidence>
<dbReference type="GO" id="GO:0051999">
    <property type="term" value="P:mannosyl-inositol phosphorylceramide biosynthetic process"/>
    <property type="evidence" value="ECO:0007669"/>
    <property type="project" value="TreeGrafter"/>
</dbReference>
<dbReference type="PANTHER" id="PTHR32385">
    <property type="entry name" value="MANNOSYL PHOSPHORYLINOSITOL CERAMIDE SYNTHASE"/>
    <property type="match status" value="1"/>
</dbReference>
<dbReference type="InterPro" id="IPR051706">
    <property type="entry name" value="Glycosyltransferase_domain"/>
</dbReference>
<evidence type="ECO:0000313" key="2">
    <source>
        <dbReference type="EMBL" id="QHT95976.1"/>
    </source>
</evidence>
<dbReference type="Gene3D" id="3.90.550.20">
    <property type="match status" value="1"/>
</dbReference>
<proteinExistence type="predicted"/>
<dbReference type="InterPro" id="IPR029044">
    <property type="entry name" value="Nucleotide-diphossugar_trans"/>
</dbReference>
<dbReference type="PANTHER" id="PTHR32385:SF15">
    <property type="entry name" value="INOSITOL PHOSPHOCERAMIDE MANNOSYLTRANSFERASE 1"/>
    <property type="match status" value="1"/>
</dbReference>
<dbReference type="GO" id="GO:0016020">
    <property type="term" value="C:membrane"/>
    <property type="evidence" value="ECO:0007669"/>
    <property type="project" value="GOC"/>
</dbReference>
<accession>A0A6C0IUA2</accession>
<dbReference type="EMBL" id="MN740249">
    <property type="protein sequence ID" value="QHT95976.1"/>
    <property type="molecule type" value="Genomic_DNA"/>
</dbReference>
<dbReference type="SUPFAM" id="SSF53448">
    <property type="entry name" value="Nucleotide-diphospho-sugar transferases"/>
    <property type="match status" value="1"/>
</dbReference>